<dbReference type="InterPro" id="IPR050982">
    <property type="entry name" value="Auxin_biosynth/cation_transpt"/>
</dbReference>
<accession>A0A382ESQ2</accession>
<dbReference type="GO" id="GO:0050660">
    <property type="term" value="F:flavin adenine dinucleotide binding"/>
    <property type="evidence" value="ECO:0007669"/>
    <property type="project" value="TreeGrafter"/>
</dbReference>
<evidence type="ECO:0008006" key="4">
    <source>
        <dbReference type="Google" id="ProtNLM"/>
    </source>
</evidence>
<sequence length="401" mass="44906">MPINKQTKIENIVVIGAGSAGLATSYWLTRMKLNHIVLERGEIGNTWINERWDGFHLVNPNWAVRLPGFHYTGSEPEGYLSKNSTVAYLHEYAKYFDSPVRTDVAVESLLKKDNSYLLNTSKGQNIDARCVIIATGAFGIPKIPNYASMISTSIKQIHSAEYKNPHSLPDGAVLVVGSGQSGAQISEELLEAGRKVVLSVGRAGRRPRRYRGRDSSWWNYAMGSFDKTIDDVESIYESRFSSSAHTSGTKGGHDIYLRQMAKNGMKLVGSVSGGSGHNLTLEPGLLKTLDQVDNHPINWKKNVDEYIEQFGVRVPLDYTIEPEGIERWPESEGPTSFNLIDFGIKTIIWATGFKYDFDWIKLPVTDEYNFPIQQRGITEFPGLYFMGLQWMYGSKSAQFIG</sequence>
<dbReference type="Gene3D" id="3.50.50.60">
    <property type="entry name" value="FAD/NAD(P)-binding domain"/>
    <property type="match status" value="2"/>
</dbReference>
<name>A0A382ESQ2_9ZZZZ</name>
<dbReference type="EMBL" id="UINC01046171">
    <property type="protein sequence ID" value="SVB53836.1"/>
    <property type="molecule type" value="Genomic_DNA"/>
</dbReference>
<keyword evidence="2" id="KW-1133">Transmembrane helix</keyword>
<gene>
    <name evidence="3" type="ORF">METZ01_LOCUS206690</name>
</gene>
<dbReference type="SUPFAM" id="SSF51905">
    <property type="entry name" value="FAD/NAD(P)-binding domain"/>
    <property type="match status" value="1"/>
</dbReference>
<dbReference type="PRINTS" id="PR00469">
    <property type="entry name" value="PNDRDTASEII"/>
</dbReference>
<organism evidence="3">
    <name type="scientific">marine metagenome</name>
    <dbReference type="NCBI Taxonomy" id="408172"/>
    <lineage>
        <taxon>unclassified sequences</taxon>
        <taxon>metagenomes</taxon>
        <taxon>ecological metagenomes</taxon>
    </lineage>
</organism>
<evidence type="ECO:0000256" key="2">
    <source>
        <dbReference type="SAM" id="Phobius"/>
    </source>
</evidence>
<keyword evidence="2" id="KW-0812">Transmembrane</keyword>
<proteinExistence type="predicted"/>
<evidence type="ECO:0000256" key="1">
    <source>
        <dbReference type="ARBA" id="ARBA00023002"/>
    </source>
</evidence>
<protein>
    <recommendedName>
        <fullName evidence="4">FAD-dependent oxidoreductase</fullName>
    </recommendedName>
</protein>
<dbReference type="PANTHER" id="PTHR43539">
    <property type="entry name" value="FLAVIN-BINDING MONOOXYGENASE-LIKE PROTEIN (AFU_ORTHOLOGUE AFUA_4G09220)"/>
    <property type="match status" value="1"/>
</dbReference>
<dbReference type="InterPro" id="IPR036188">
    <property type="entry name" value="FAD/NAD-bd_sf"/>
</dbReference>
<evidence type="ECO:0000313" key="3">
    <source>
        <dbReference type="EMBL" id="SVB53836.1"/>
    </source>
</evidence>
<feature type="transmembrane region" description="Helical" evidence="2">
    <location>
        <begin position="12"/>
        <end position="29"/>
    </location>
</feature>
<keyword evidence="1" id="KW-0560">Oxidoreductase</keyword>
<dbReference type="GO" id="GO:0004497">
    <property type="term" value="F:monooxygenase activity"/>
    <property type="evidence" value="ECO:0007669"/>
    <property type="project" value="TreeGrafter"/>
</dbReference>
<feature type="non-terminal residue" evidence="3">
    <location>
        <position position="401"/>
    </location>
</feature>
<dbReference type="AlphaFoldDB" id="A0A382ESQ2"/>
<dbReference type="Pfam" id="PF13738">
    <property type="entry name" value="Pyr_redox_3"/>
    <property type="match status" value="1"/>
</dbReference>
<dbReference type="PANTHER" id="PTHR43539:SF78">
    <property type="entry name" value="FLAVIN-CONTAINING MONOOXYGENASE"/>
    <property type="match status" value="1"/>
</dbReference>
<keyword evidence="2" id="KW-0472">Membrane</keyword>
<reference evidence="3" key="1">
    <citation type="submission" date="2018-05" db="EMBL/GenBank/DDBJ databases">
        <authorList>
            <person name="Lanie J.A."/>
            <person name="Ng W.-L."/>
            <person name="Kazmierczak K.M."/>
            <person name="Andrzejewski T.M."/>
            <person name="Davidsen T.M."/>
            <person name="Wayne K.J."/>
            <person name="Tettelin H."/>
            <person name="Glass J.I."/>
            <person name="Rusch D."/>
            <person name="Podicherti R."/>
            <person name="Tsui H.-C.T."/>
            <person name="Winkler M.E."/>
        </authorList>
    </citation>
    <scope>NUCLEOTIDE SEQUENCE</scope>
</reference>